<organism evidence="1 2">
    <name type="scientific">Sagittula stellata (strain ATCC 700073 / DSM 11524 / E-37)</name>
    <dbReference type="NCBI Taxonomy" id="388399"/>
    <lineage>
        <taxon>Bacteria</taxon>
        <taxon>Pseudomonadati</taxon>
        <taxon>Pseudomonadota</taxon>
        <taxon>Alphaproteobacteria</taxon>
        <taxon>Rhodobacterales</taxon>
        <taxon>Roseobacteraceae</taxon>
        <taxon>Sagittula</taxon>
    </lineage>
</organism>
<comment type="caution">
    <text evidence="1">The sequence shown here is derived from an EMBL/GenBank/DDBJ whole genome shotgun (WGS) entry which is preliminary data.</text>
</comment>
<dbReference type="AlphaFoldDB" id="A3K3Y9"/>
<keyword evidence="2" id="KW-1185">Reference proteome</keyword>
<reference evidence="1 2" key="1">
    <citation type="submission" date="2006-06" db="EMBL/GenBank/DDBJ databases">
        <authorList>
            <person name="Moran M.A."/>
            <person name="Ferriera S."/>
            <person name="Johnson J."/>
            <person name="Kravitz S."/>
            <person name="Beeson K."/>
            <person name="Sutton G."/>
            <person name="Rogers Y.-H."/>
            <person name="Friedman R."/>
            <person name="Frazier M."/>
            <person name="Venter J.C."/>
        </authorList>
    </citation>
    <scope>NUCLEOTIDE SEQUENCE [LARGE SCALE GENOMIC DNA]</scope>
    <source>
        <strain evidence="1 2">E-37</strain>
    </source>
</reference>
<accession>A3K3Y9</accession>
<dbReference type="EMBL" id="AAYA01000006">
    <property type="protein sequence ID" value="EBA08253.1"/>
    <property type="molecule type" value="Genomic_DNA"/>
</dbReference>
<evidence type="ECO:0000313" key="2">
    <source>
        <dbReference type="Proteomes" id="UP000005713"/>
    </source>
</evidence>
<dbReference type="Proteomes" id="UP000005713">
    <property type="component" value="Unassembled WGS sequence"/>
</dbReference>
<protein>
    <submittedName>
        <fullName evidence="1">Uncharacterized protein</fullName>
    </submittedName>
</protein>
<evidence type="ECO:0000313" key="1">
    <source>
        <dbReference type="EMBL" id="EBA08253.1"/>
    </source>
</evidence>
<name>A3K3Y9_SAGS3</name>
<dbReference type="RefSeq" id="WP_005859190.1">
    <property type="nucleotide sequence ID" value="NZ_AAYA01000006.1"/>
</dbReference>
<proteinExistence type="predicted"/>
<sequence>MERVALCLVAAVCGTGAFAQSDRAVAPEVWVDVLETCLSVARAEDPTLLGTDGLYREAPKDDGSVLAERAILPDGGVPTSEDQPIIYFLYDTAIVKATGFRNVFCDITMPGPDPEGRETIRETMRDWGARNGFDPEVEPSMVFLTRCDGPIQEVVTVHDPANMAEMKVLRMTGVKTCEGE</sequence>
<gene>
    <name evidence="1" type="ORF">SSE37_11934</name>
</gene>